<comment type="caution">
    <text evidence="1">The sequence shown here is derived from an EMBL/GenBank/DDBJ whole genome shotgun (WGS) entry which is preliminary data.</text>
</comment>
<keyword evidence="2" id="KW-1185">Reference proteome</keyword>
<name>A0AAN9SV17_PSOTE</name>
<dbReference type="SUPFAM" id="SSF56219">
    <property type="entry name" value="DNase I-like"/>
    <property type="match status" value="1"/>
</dbReference>
<dbReference type="AlphaFoldDB" id="A0AAN9SV17"/>
<proteinExistence type="predicted"/>
<evidence type="ECO:0000313" key="1">
    <source>
        <dbReference type="EMBL" id="KAK7405170.1"/>
    </source>
</evidence>
<gene>
    <name evidence="1" type="ORF">VNO78_06369</name>
</gene>
<dbReference type="EMBL" id="JAYMYS010000002">
    <property type="protein sequence ID" value="KAK7405170.1"/>
    <property type="molecule type" value="Genomic_DNA"/>
</dbReference>
<reference evidence="1 2" key="1">
    <citation type="submission" date="2024-01" db="EMBL/GenBank/DDBJ databases">
        <title>The genomes of 5 underutilized Papilionoideae crops provide insights into root nodulation and disease resistanc.</title>
        <authorList>
            <person name="Jiang F."/>
        </authorList>
    </citation>
    <scope>NUCLEOTIDE SEQUENCE [LARGE SCALE GENOMIC DNA]</scope>
    <source>
        <strain evidence="1">DUOXIRENSHENG_FW03</strain>
        <tissue evidence="1">Leaves</tissue>
    </source>
</reference>
<dbReference type="Proteomes" id="UP001386955">
    <property type="component" value="Unassembled WGS sequence"/>
</dbReference>
<evidence type="ECO:0000313" key="2">
    <source>
        <dbReference type="Proteomes" id="UP001386955"/>
    </source>
</evidence>
<dbReference type="PANTHER" id="PTHR33710:SF77">
    <property type="entry name" value="DNASE I-LIKE SUPERFAMILY PROTEIN"/>
    <property type="match status" value="1"/>
</dbReference>
<organism evidence="1 2">
    <name type="scientific">Psophocarpus tetragonolobus</name>
    <name type="common">Winged bean</name>
    <name type="synonym">Dolichos tetragonolobus</name>
    <dbReference type="NCBI Taxonomy" id="3891"/>
    <lineage>
        <taxon>Eukaryota</taxon>
        <taxon>Viridiplantae</taxon>
        <taxon>Streptophyta</taxon>
        <taxon>Embryophyta</taxon>
        <taxon>Tracheophyta</taxon>
        <taxon>Spermatophyta</taxon>
        <taxon>Magnoliopsida</taxon>
        <taxon>eudicotyledons</taxon>
        <taxon>Gunneridae</taxon>
        <taxon>Pentapetalae</taxon>
        <taxon>rosids</taxon>
        <taxon>fabids</taxon>
        <taxon>Fabales</taxon>
        <taxon>Fabaceae</taxon>
        <taxon>Papilionoideae</taxon>
        <taxon>50 kb inversion clade</taxon>
        <taxon>NPAAA clade</taxon>
        <taxon>indigoferoid/millettioid clade</taxon>
        <taxon>Phaseoleae</taxon>
        <taxon>Psophocarpus</taxon>
    </lineage>
</organism>
<accession>A0AAN9SV17</accession>
<dbReference type="InterPro" id="IPR036691">
    <property type="entry name" value="Endo/exonu/phosph_ase_sf"/>
</dbReference>
<sequence length="134" mass="15590">MQCKEHTQSVVDVNGVYNSDAMKDLTCTFETMGSDFSFSRAMCFANHLNDCNLMDIDIIGGMHTWRRHCRNDTHIHKKLDCYLANLNQRIHFPHALVEFLPPFGSDHTPILLSFMKDRSKTFNVFHCQVTYEML</sequence>
<protein>
    <submittedName>
        <fullName evidence="1">Uncharacterized protein</fullName>
    </submittedName>
</protein>
<dbReference type="PANTHER" id="PTHR33710">
    <property type="entry name" value="BNAC02G09200D PROTEIN"/>
    <property type="match status" value="1"/>
</dbReference>